<feature type="compositionally biased region" description="Polar residues" evidence="5">
    <location>
        <begin position="518"/>
        <end position="538"/>
    </location>
</feature>
<dbReference type="Pfam" id="PF13639">
    <property type="entry name" value="zf-RING_2"/>
    <property type="match status" value="1"/>
</dbReference>
<protein>
    <recommendedName>
        <fullName evidence="6">RING-type domain-containing protein</fullName>
    </recommendedName>
</protein>
<dbReference type="PANTHER" id="PTHR15710">
    <property type="entry name" value="E3 UBIQUITIN-PROTEIN LIGASE PRAJA"/>
    <property type="match status" value="1"/>
</dbReference>
<keyword evidence="3" id="KW-0862">Zinc</keyword>
<dbReference type="GeneID" id="91106271"/>
<evidence type="ECO:0000256" key="3">
    <source>
        <dbReference type="ARBA" id="ARBA00022833"/>
    </source>
</evidence>
<evidence type="ECO:0000259" key="6">
    <source>
        <dbReference type="PROSITE" id="PS50089"/>
    </source>
</evidence>
<evidence type="ECO:0000256" key="4">
    <source>
        <dbReference type="PROSITE-ProRule" id="PRU00175"/>
    </source>
</evidence>
<feature type="compositionally biased region" description="Pro residues" evidence="5">
    <location>
        <begin position="107"/>
        <end position="117"/>
    </location>
</feature>
<reference evidence="7 8" key="1">
    <citation type="submission" date="2024-01" db="EMBL/GenBank/DDBJ databases">
        <title>Comparative genomics of Cryptococcus and Kwoniella reveals pathogenesis evolution and contrasting modes of karyotype evolution via chromosome fusion or intercentromeric recombination.</title>
        <authorList>
            <person name="Coelho M.A."/>
            <person name="David-Palma M."/>
            <person name="Shea T."/>
            <person name="Bowers K."/>
            <person name="McGinley-Smith S."/>
            <person name="Mohammad A.W."/>
            <person name="Gnirke A."/>
            <person name="Yurkov A.M."/>
            <person name="Nowrousian M."/>
            <person name="Sun S."/>
            <person name="Cuomo C.A."/>
            <person name="Heitman J."/>
        </authorList>
    </citation>
    <scope>NUCLEOTIDE SEQUENCE [LARGE SCALE GENOMIC DNA]</scope>
    <source>
        <strain evidence="7 8">PYCC6329</strain>
    </source>
</reference>
<dbReference type="InterPro" id="IPR013083">
    <property type="entry name" value="Znf_RING/FYVE/PHD"/>
</dbReference>
<gene>
    <name evidence="7" type="ORF">V865_007470</name>
</gene>
<feature type="compositionally biased region" description="Basic and acidic residues" evidence="5">
    <location>
        <begin position="539"/>
        <end position="549"/>
    </location>
</feature>
<feature type="region of interest" description="Disordered" evidence="5">
    <location>
        <begin position="1"/>
        <end position="165"/>
    </location>
</feature>
<feature type="compositionally biased region" description="Pro residues" evidence="5">
    <location>
        <begin position="560"/>
        <end position="572"/>
    </location>
</feature>
<feature type="compositionally biased region" description="Low complexity" evidence="5">
    <location>
        <begin position="310"/>
        <end position="327"/>
    </location>
</feature>
<evidence type="ECO:0000256" key="1">
    <source>
        <dbReference type="ARBA" id="ARBA00022723"/>
    </source>
</evidence>
<dbReference type="SMART" id="SM00184">
    <property type="entry name" value="RING"/>
    <property type="match status" value="2"/>
</dbReference>
<dbReference type="InterPro" id="IPR001841">
    <property type="entry name" value="Znf_RING"/>
</dbReference>
<feature type="region of interest" description="Disordered" evidence="5">
    <location>
        <begin position="309"/>
        <end position="575"/>
    </location>
</feature>
<feature type="compositionally biased region" description="Low complexity" evidence="5">
    <location>
        <begin position="145"/>
        <end position="155"/>
    </location>
</feature>
<dbReference type="GO" id="GO:0008270">
    <property type="term" value="F:zinc ion binding"/>
    <property type="evidence" value="ECO:0007669"/>
    <property type="project" value="UniProtKB-KW"/>
</dbReference>
<feature type="region of interest" description="Disordered" evidence="5">
    <location>
        <begin position="236"/>
        <end position="271"/>
    </location>
</feature>
<dbReference type="Proteomes" id="UP001358614">
    <property type="component" value="Chromosome 2"/>
</dbReference>
<feature type="compositionally biased region" description="Pro residues" evidence="5">
    <location>
        <begin position="409"/>
        <end position="423"/>
    </location>
</feature>
<feature type="compositionally biased region" description="Low complexity" evidence="5">
    <location>
        <begin position="343"/>
        <end position="360"/>
    </location>
</feature>
<feature type="compositionally biased region" description="Polar residues" evidence="5">
    <location>
        <begin position="450"/>
        <end position="468"/>
    </location>
</feature>
<feature type="compositionally biased region" description="Polar residues" evidence="5">
    <location>
        <begin position="126"/>
        <end position="136"/>
    </location>
</feature>
<proteinExistence type="predicted"/>
<dbReference type="RefSeq" id="XP_066087314.1">
    <property type="nucleotide sequence ID" value="XM_066231217.1"/>
</dbReference>
<feature type="compositionally biased region" description="Pro residues" evidence="5">
    <location>
        <begin position="491"/>
        <end position="501"/>
    </location>
</feature>
<feature type="compositionally biased region" description="Polar residues" evidence="5">
    <location>
        <begin position="15"/>
        <end position="35"/>
    </location>
</feature>
<feature type="region of interest" description="Disordered" evidence="5">
    <location>
        <begin position="758"/>
        <end position="800"/>
    </location>
</feature>
<organism evidence="7 8">
    <name type="scientific">Kwoniella europaea PYCC6329</name>
    <dbReference type="NCBI Taxonomy" id="1423913"/>
    <lineage>
        <taxon>Eukaryota</taxon>
        <taxon>Fungi</taxon>
        <taxon>Dikarya</taxon>
        <taxon>Basidiomycota</taxon>
        <taxon>Agaricomycotina</taxon>
        <taxon>Tremellomycetes</taxon>
        <taxon>Tremellales</taxon>
        <taxon>Cryptococcaceae</taxon>
        <taxon>Kwoniella</taxon>
    </lineage>
</organism>
<keyword evidence="8" id="KW-1185">Reference proteome</keyword>
<dbReference type="AlphaFoldDB" id="A0AAX4KSH5"/>
<feature type="compositionally biased region" description="Low complexity" evidence="5">
    <location>
        <begin position="428"/>
        <end position="443"/>
    </location>
</feature>
<dbReference type="KEGG" id="ker:91106271"/>
<evidence type="ECO:0000313" key="7">
    <source>
        <dbReference type="EMBL" id="WWD09347.1"/>
    </source>
</evidence>
<feature type="compositionally biased region" description="Low complexity" evidence="5">
    <location>
        <begin position="60"/>
        <end position="69"/>
    </location>
</feature>
<sequence>MSSPPPNNNDNHNDQSLPSAEANQTQNNDRTQSRNSPLPSISFSISIPRPTPGAADGPDQNQNENQNQQHSAEGSGAQPIGERNNGHTGSSAASSFFWTFTIRPDDGPAPAPAPAPSTNPSDAPGGNTSTNPPEGTSSGEGSGGQAQSQQQQQQQRTTLPQAPPWIFPPFLNFFLPLRTEPQPNPEKAAELLRSLPTVGRRLLMRVDRIVAAQETDVLPEEKGWKCGVCLEGLNTEEEDGQDKGRQKEDSGEMKVDGNAEEQKEDLKEQTNSTGVKALPCNHLFHEKCLQPWFTTKHTCPSCRLDLDPLQTLNSPTTHTNTTRPSQTGSGRRSPHPYARDRPANAPTATENTATTEGNAAQDRTAGGNTHPNPFIPTLGPGLFPSVGISGSGLPEEDNRPSITFIFSGSPPPGLNLPGMPPRPDIQFSNSTAQSANSATSEQQPAAENRGSGTINPESAQPAPSTPGSGSVFDVPTFFSSPLPMGSRSSPTPAPDLPPLVNPVPHIASASVPPPSSSQLNATPSVPSPAASTNANTSTEGDRPRPERRPHITIIRRTSPSPAPGPGSLPPPGGLGLGNLPLPPFLFPTMPPGFLGLHPSLPGQGQGGTPATQNAAGSSPASAPFVPQSLESWTEEREKSLGWRCDAVECIYAPPTTEDDEDVNMIPDEEEEGEEGDKEMLSIYSTLQPPLTDEQKQEEQKDGSGKFVLLACQHKWHRKCIELSERSCGRLHDRDGQGGRIWVRCEKCRKDGWVRSRSNVKDNSTVRMKGSEERQNKDDQDEDEDDGYAPSEREVENLVNC</sequence>
<evidence type="ECO:0000256" key="5">
    <source>
        <dbReference type="SAM" id="MobiDB-lite"/>
    </source>
</evidence>
<name>A0AAX4KSH5_9TREE</name>
<keyword evidence="2 4" id="KW-0863">Zinc-finger</keyword>
<feature type="compositionally biased region" description="Basic and acidic residues" evidence="5">
    <location>
        <begin position="241"/>
        <end position="268"/>
    </location>
</feature>
<feature type="domain" description="RING-type" evidence="6">
    <location>
        <begin position="226"/>
        <end position="303"/>
    </location>
</feature>
<dbReference type="PROSITE" id="PS50089">
    <property type="entry name" value="ZF_RING_2"/>
    <property type="match status" value="1"/>
</dbReference>
<feature type="compositionally biased region" description="Basic and acidic residues" evidence="5">
    <location>
        <begin position="790"/>
        <end position="800"/>
    </location>
</feature>
<dbReference type="Gene3D" id="3.30.40.10">
    <property type="entry name" value="Zinc/RING finger domain, C3HC4 (zinc finger)"/>
    <property type="match status" value="1"/>
</dbReference>
<feature type="compositionally biased region" description="Basic and acidic residues" evidence="5">
    <location>
        <begin position="768"/>
        <end position="777"/>
    </location>
</feature>
<accession>A0AAX4KSH5</accession>
<dbReference type="SUPFAM" id="SSF57850">
    <property type="entry name" value="RING/U-box"/>
    <property type="match status" value="1"/>
</dbReference>
<feature type="compositionally biased region" description="Low complexity" evidence="5">
    <location>
        <begin position="36"/>
        <end position="48"/>
    </location>
</feature>
<dbReference type="EMBL" id="CP144090">
    <property type="protein sequence ID" value="WWD09347.1"/>
    <property type="molecule type" value="Genomic_DNA"/>
</dbReference>
<keyword evidence="1" id="KW-0479">Metal-binding</keyword>
<dbReference type="PANTHER" id="PTHR15710:SF74">
    <property type="entry name" value="RING-TYPE E3 UBIQUITIN TRANSFERASE-RELATED"/>
    <property type="match status" value="1"/>
</dbReference>
<evidence type="ECO:0000256" key="2">
    <source>
        <dbReference type="ARBA" id="ARBA00022771"/>
    </source>
</evidence>
<feature type="region of interest" description="Disordered" evidence="5">
    <location>
        <begin position="595"/>
        <end position="632"/>
    </location>
</feature>
<evidence type="ECO:0000313" key="8">
    <source>
        <dbReference type="Proteomes" id="UP001358614"/>
    </source>
</evidence>
<dbReference type="CDD" id="cd16454">
    <property type="entry name" value="RING-H2_PA-TM-RING"/>
    <property type="match status" value="1"/>
</dbReference>